<name>A0A4P7D7Z4_9BURK</name>
<keyword evidence="2" id="KW-0614">Plasmid</keyword>
<dbReference type="EMBL" id="CP038152">
    <property type="protein sequence ID" value="QBR04318.1"/>
    <property type="molecule type" value="Genomic_DNA"/>
</dbReference>
<dbReference type="RefSeq" id="WP_134760586.1">
    <property type="nucleotide sequence ID" value="NZ_CP038152.1"/>
</dbReference>
<dbReference type="Pfam" id="PF13417">
    <property type="entry name" value="GST_N_3"/>
    <property type="match status" value="1"/>
</dbReference>
<gene>
    <name evidence="2" type="ORF">E1956_45245</name>
</gene>
<dbReference type="KEGG" id="ppai:E1956_45245"/>
<organism evidence="2 3">
    <name type="scientific">Paraburkholderia pallida</name>
    <dbReference type="NCBI Taxonomy" id="2547399"/>
    <lineage>
        <taxon>Bacteria</taxon>
        <taxon>Pseudomonadati</taxon>
        <taxon>Pseudomonadota</taxon>
        <taxon>Betaproteobacteria</taxon>
        <taxon>Burkholderiales</taxon>
        <taxon>Burkholderiaceae</taxon>
        <taxon>Paraburkholderia</taxon>
    </lineage>
</organism>
<reference evidence="2 3" key="1">
    <citation type="submission" date="2019-03" db="EMBL/GenBank/DDBJ databases">
        <title>Paraburkholderia sp. 7MH5, isolated from subtropical forest soil.</title>
        <authorList>
            <person name="Gao Z.-H."/>
            <person name="Qiu L.-H."/>
        </authorList>
    </citation>
    <scope>NUCLEOTIDE SEQUENCE [LARGE SCALE GENOMIC DNA]</scope>
    <source>
        <strain evidence="2 3">7MH5</strain>
        <plasmid evidence="2 3">unnamed1</plasmid>
    </source>
</reference>
<evidence type="ECO:0000313" key="3">
    <source>
        <dbReference type="Proteomes" id="UP000295727"/>
    </source>
</evidence>
<evidence type="ECO:0000313" key="2">
    <source>
        <dbReference type="EMBL" id="QBR04318.1"/>
    </source>
</evidence>
<dbReference type="InterPro" id="IPR036249">
    <property type="entry name" value="Thioredoxin-like_sf"/>
</dbReference>
<dbReference type="GeneID" id="39649883"/>
<protein>
    <recommendedName>
        <fullName evidence="1">GST N-terminal domain-containing protein</fullName>
    </recommendedName>
</protein>
<dbReference type="SUPFAM" id="SSF52833">
    <property type="entry name" value="Thioredoxin-like"/>
    <property type="match status" value="1"/>
</dbReference>
<proteinExistence type="predicted"/>
<evidence type="ECO:0000259" key="1">
    <source>
        <dbReference type="Pfam" id="PF13417"/>
    </source>
</evidence>
<dbReference type="Proteomes" id="UP000295727">
    <property type="component" value="Plasmid unnamed1"/>
</dbReference>
<dbReference type="InterPro" id="IPR004045">
    <property type="entry name" value="Glutathione_S-Trfase_N"/>
</dbReference>
<accession>A0A4P7D7Z4</accession>
<sequence>MKLLYSPASPFARKVRIVIREKGLEGVMHFC</sequence>
<dbReference type="Gene3D" id="3.40.30.10">
    <property type="entry name" value="Glutaredoxin"/>
    <property type="match status" value="1"/>
</dbReference>
<keyword evidence="3" id="KW-1185">Reference proteome</keyword>
<dbReference type="OrthoDB" id="9795329at2"/>
<dbReference type="AlphaFoldDB" id="A0A4P7D7Z4"/>
<feature type="domain" description="GST N-terminal" evidence="1">
    <location>
        <begin position="3"/>
        <end position="25"/>
    </location>
</feature>
<geneLocation type="plasmid" evidence="2 3">
    <name>unnamed1</name>
</geneLocation>